<dbReference type="InterPro" id="IPR051171">
    <property type="entry name" value="CaCA"/>
</dbReference>
<keyword evidence="6" id="KW-0813">Transport</keyword>
<dbReference type="Gene3D" id="2.60.40.2030">
    <property type="match status" value="3"/>
</dbReference>
<evidence type="ECO:0000256" key="3">
    <source>
        <dbReference type="ARBA" id="ARBA00022729"/>
    </source>
</evidence>
<comment type="caution">
    <text evidence="8">The sequence shown here is derived from an EMBL/GenBank/DDBJ whole genome shotgun (WGS) entry which is preliminary data.</text>
</comment>
<feature type="domain" description="Calx-beta" evidence="7">
    <location>
        <begin position="499"/>
        <end position="598"/>
    </location>
</feature>
<keyword evidence="3" id="KW-0732">Signal</keyword>
<dbReference type="NCBIfam" id="TIGR01451">
    <property type="entry name" value="B_ant_repeat"/>
    <property type="match status" value="1"/>
</dbReference>
<dbReference type="Pfam" id="PF18884">
    <property type="entry name" value="TSP3_bac"/>
    <property type="match status" value="4"/>
</dbReference>
<keyword evidence="9" id="KW-1185">Reference proteome</keyword>
<dbReference type="InterPro" id="IPR038081">
    <property type="entry name" value="CalX-like_sf"/>
</dbReference>
<keyword evidence="4" id="KW-0677">Repeat</keyword>
<organism evidence="8 9">
    <name type="scientific">Croceivirga radicis</name>
    <dbReference type="NCBI Taxonomy" id="1929488"/>
    <lineage>
        <taxon>Bacteria</taxon>
        <taxon>Pseudomonadati</taxon>
        <taxon>Bacteroidota</taxon>
        <taxon>Flavobacteriia</taxon>
        <taxon>Flavobacteriales</taxon>
        <taxon>Flavobacteriaceae</taxon>
        <taxon>Croceivirga</taxon>
    </lineage>
</organism>
<dbReference type="Pfam" id="PF03160">
    <property type="entry name" value="Calx-beta"/>
    <property type="match status" value="3"/>
</dbReference>
<feature type="domain" description="Calx-beta" evidence="7">
    <location>
        <begin position="387"/>
        <end position="486"/>
    </location>
</feature>
<dbReference type="Pfam" id="PF19081">
    <property type="entry name" value="Ig_7"/>
    <property type="match status" value="1"/>
</dbReference>
<keyword evidence="2" id="KW-0964">Secreted</keyword>
<dbReference type="Pfam" id="PF13585">
    <property type="entry name" value="CHU_C"/>
    <property type="match status" value="1"/>
</dbReference>
<reference evidence="8 9" key="1">
    <citation type="submission" date="2016-12" db="EMBL/GenBank/DDBJ databases">
        <authorList>
            <person name="Song W.-J."/>
            <person name="Kurnit D.M."/>
        </authorList>
    </citation>
    <scope>NUCLEOTIDE SEQUENCE [LARGE SCALE GENOMIC DNA]</scope>
    <source>
        <strain evidence="8 9">HSG9</strain>
    </source>
</reference>
<dbReference type="Pfam" id="PF01345">
    <property type="entry name" value="DUF11"/>
    <property type="match status" value="1"/>
</dbReference>
<gene>
    <name evidence="8" type="ORF">BUL40_03985</name>
</gene>
<dbReference type="OrthoDB" id="1236981at2"/>
<name>A0A1V6LUG3_9FLAO</name>
<evidence type="ECO:0000256" key="5">
    <source>
        <dbReference type="ARBA" id="ARBA00022837"/>
    </source>
</evidence>
<protein>
    <recommendedName>
        <fullName evidence="7">Calx-beta domain-containing protein</fullName>
    </recommendedName>
</protein>
<dbReference type="InterPro" id="IPR044023">
    <property type="entry name" value="Ig_7"/>
</dbReference>
<dbReference type="InterPro" id="IPR003644">
    <property type="entry name" value="Calx_beta"/>
</dbReference>
<dbReference type="PANTHER" id="PTHR11878:SF65">
    <property type="entry name" value="NA_CA-EXCHANGE PROTEIN, ISOFORM G"/>
    <property type="match status" value="1"/>
</dbReference>
<dbReference type="SMART" id="SM00237">
    <property type="entry name" value="Calx_beta"/>
    <property type="match status" value="2"/>
</dbReference>
<dbReference type="SUPFAM" id="SSF141072">
    <property type="entry name" value="CalX-like"/>
    <property type="match status" value="3"/>
</dbReference>
<dbReference type="InterPro" id="IPR026341">
    <property type="entry name" value="T9SS_type_B"/>
</dbReference>
<dbReference type="EMBL" id="MTBC01000002">
    <property type="protein sequence ID" value="OQD43778.1"/>
    <property type="molecule type" value="Genomic_DNA"/>
</dbReference>
<dbReference type="GO" id="GO:0007154">
    <property type="term" value="P:cell communication"/>
    <property type="evidence" value="ECO:0007669"/>
    <property type="project" value="InterPro"/>
</dbReference>
<evidence type="ECO:0000256" key="6">
    <source>
        <dbReference type="ARBA" id="ARBA00023065"/>
    </source>
</evidence>
<keyword evidence="6" id="KW-0406">Ion transport</keyword>
<dbReference type="PANTHER" id="PTHR11878">
    <property type="entry name" value="SODIUM/CALCIUM EXCHANGER"/>
    <property type="match status" value="1"/>
</dbReference>
<dbReference type="InterPro" id="IPR047589">
    <property type="entry name" value="DUF11_rpt"/>
</dbReference>
<accession>A0A1V6LUG3</accession>
<dbReference type="GO" id="GO:0016020">
    <property type="term" value="C:membrane"/>
    <property type="evidence" value="ECO:0007669"/>
    <property type="project" value="InterPro"/>
</dbReference>
<dbReference type="GO" id="GO:0030001">
    <property type="term" value="P:metal ion transport"/>
    <property type="evidence" value="ECO:0007669"/>
    <property type="project" value="TreeGrafter"/>
</dbReference>
<proteinExistence type="predicted"/>
<dbReference type="InterPro" id="IPR059100">
    <property type="entry name" value="TSP3_bac"/>
</dbReference>
<evidence type="ECO:0000313" key="8">
    <source>
        <dbReference type="EMBL" id="OQD43778.1"/>
    </source>
</evidence>
<dbReference type="InterPro" id="IPR001434">
    <property type="entry name" value="OmcB-like_DUF11"/>
</dbReference>
<evidence type="ECO:0000256" key="2">
    <source>
        <dbReference type="ARBA" id="ARBA00022525"/>
    </source>
</evidence>
<evidence type="ECO:0000259" key="7">
    <source>
        <dbReference type="SMART" id="SM00237"/>
    </source>
</evidence>
<sequence>MKIITHQLPNRFAATQLFSAFKNYFFIVAFFCSGLAFAQPEVSIVATDFTADEDGLDQGQFTITVSNNELFGTEVFFQVSISSTASESVDYNLSETTSVNVPYILIGEDSATIDVDVIQDFLIEGNETVVLELILNPGDNSAYTIASGQESSTVTIFDDDVAGVLVNGIDAAGGPVTGTAAEDGSQTASFTFSLTSEPTADVEIALSGYGTQLNGPASITIPVADWQTGVVLDVTSVDDAIDDGDVSVAIATGDVTSTDTDYNLLADADVADLSVTSIDNDTANLIVSAISGPVSEDETTTATFTVVLGAEPQGDIDVLVVSQDNGEIEVDSDRLTFTASDWDTPRTITVTGVDDTDVDGDVTVNINVAIEEPAADTSFDGLGTRTVAVVNQDDDQFEAEISNASNAVESPLTNGGFTIELDQQNLTGGDLSVNYSIGGSATAGTDYTALSGVATIIDGETSVVVNIAPIDDNIVELTENIIITLTAGTGYTIGSDNTVTIGVESEDTATITIEDVSENEDDGAITVTATLDNAVTTGFTVNGILADGTATSADNDYSTGGSRQMNFNGSAGETKSFQITPIADAKIEDNETILVSLSTASMFGGLIDTSDTATVTLLNDDGCAAGNTAPNLNTSAPTEFCDVTSTDLNVYVTNAAPTGATLKWSKSNTNLTDASTHIGNNTADESTTYYGFFYDSLNQCASPAISVTIVFNQTPSTGTINNFQVCNTTAGGNNASADLDERITGADAGIWALTTDPSGGQVAIGSGNVVNFAGAPLGDYIFTYTTNTAQGSCSDASDTLLIRVTDCAFDCDAGNEAPTRDNSVDDNFCDVVDADLNDFVTGNAPNGTELRWSPNPDPLVTSAHRSNLVTTPGTYYGFYFDVANDCASPTIAITLVLNETPELTAANGDTICDGGVATLTADATVGASVRWYATATDNTILSTSKTFTPEVTETTSYFVEAFANGCASDRQEVVVTVLEGPSTGTIVDTSACTVAGPENPTTLDLDEVLEGEDPGTWEFVSGEETVSIGAENIVDFEGLAQGNYTFRFTTTAAEAPCTNNSIEVTLTAVNCLLDADNDGLNDDQEEILGTDPNNPDTDGDGILDGQEVNVDQTDPLDACDSVGGTPLPEDDCDSDGLTNGEEVDLGTNPFVADTDMDGLTDGEEVLVVDDPTTALVPEVASNPLDPCDPFIDSEACGATASDLEITKTVDVAKPLSGDQIIFTITVANLTEGGVARNIVVLDVLSDAAAFNIISEEVAEGTTFDAQLGIWSIPQLDGEEAVTLRLTGTVAAAGNTDFTNTATIDQVVPQDIDPSNNIASVVVEVQTTECVDPGTICNIFSPNGDGINDRLTLVSAGDYPNNYLQIYDRYGNAVYEKRNYQSDWDGTGENGALPKGTYFYTLDLGDGTDVIKGWIQIIR</sequence>
<evidence type="ECO:0000313" key="9">
    <source>
        <dbReference type="Proteomes" id="UP000191680"/>
    </source>
</evidence>
<dbReference type="NCBIfam" id="TIGR04131">
    <property type="entry name" value="Bac_Flav_CTERM"/>
    <property type="match status" value="1"/>
</dbReference>
<keyword evidence="5" id="KW-0106">Calcium</keyword>
<dbReference type="Proteomes" id="UP000191680">
    <property type="component" value="Unassembled WGS sequence"/>
</dbReference>
<evidence type="ECO:0000256" key="4">
    <source>
        <dbReference type="ARBA" id="ARBA00022737"/>
    </source>
</evidence>
<evidence type="ECO:0000256" key="1">
    <source>
        <dbReference type="ARBA" id="ARBA00004613"/>
    </source>
</evidence>
<dbReference type="RefSeq" id="WP_080318168.1">
    <property type="nucleotide sequence ID" value="NZ_MTBC01000002.1"/>
</dbReference>
<comment type="subcellular location">
    <subcellularLocation>
        <location evidence="1">Secreted</location>
    </subcellularLocation>
</comment>